<organism evidence="2">
    <name type="scientific">Arion vulgaris</name>
    <dbReference type="NCBI Taxonomy" id="1028688"/>
    <lineage>
        <taxon>Eukaryota</taxon>
        <taxon>Metazoa</taxon>
        <taxon>Spiralia</taxon>
        <taxon>Lophotrochozoa</taxon>
        <taxon>Mollusca</taxon>
        <taxon>Gastropoda</taxon>
        <taxon>Heterobranchia</taxon>
        <taxon>Euthyneura</taxon>
        <taxon>Panpulmonata</taxon>
        <taxon>Eupulmonata</taxon>
        <taxon>Stylommatophora</taxon>
        <taxon>Helicina</taxon>
        <taxon>Arionoidea</taxon>
        <taxon>Arionidae</taxon>
        <taxon>Arion</taxon>
    </lineage>
</organism>
<proteinExistence type="predicted"/>
<evidence type="ECO:0000313" key="2">
    <source>
        <dbReference type="EMBL" id="CEK60096.1"/>
    </source>
</evidence>
<sequence>RASEVVSPSEIPDSPSESMSPSPRQIQSPTRRFKEFPVTPKSTNAISKQSLNFEKTPSTLKAEPFRNFATFD</sequence>
<reference evidence="2" key="1">
    <citation type="submission" date="2014-12" db="EMBL/GenBank/DDBJ databases">
        <title>Insight into the proteome of Arion vulgaris.</title>
        <authorList>
            <person name="Aradska J."/>
            <person name="Bulat T."/>
            <person name="Smidak R."/>
            <person name="Sarate P."/>
            <person name="Gangsoo J."/>
            <person name="Sialana F."/>
            <person name="Bilban M."/>
            <person name="Lubec G."/>
        </authorList>
    </citation>
    <scope>NUCLEOTIDE SEQUENCE</scope>
    <source>
        <tissue evidence="2">Skin</tissue>
    </source>
</reference>
<feature type="non-terminal residue" evidence="2">
    <location>
        <position position="1"/>
    </location>
</feature>
<feature type="compositionally biased region" description="Low complexity" evidence="1">
    <location>
        <begin position="1"/>
        <end position="23"/>
    </location>
</feature>
<dbReference type="AlphaFoldDB" id="A0A0B6YWH4"/>
<feature type="region of interest" description="Disordered" evidence="1">
    <location>
        <begin position="1"/>
        <end position="44"/>
    </location>
</feature>
<accession>A0A0B6YWH4</accession>
<evidence type="ECO:0000256" key="1">
    <source>
        <dbReference type="SAM" id="MobiDB-lite"/>
    </source>
</evidence>
<name>A0A0B6YWH4_9EUPU</name>
<gene>
    <name evidence="2" type="primary">ORF38394</name>
</gene>
<protein>
    <submittedName>
        <fullName evidence="2">Uncharacterized protein</fullName>
    </submittedName>
</protein>
<dbReference type="EMBL" id="HACG01013231">
    <property type="protein sequence ID" value="CEK60096.1"/>
    <property type="molecule type" value="Transcribed_RNA"/>
</dbReference>
<feature type="non-terminal residue" evidence="2">
    <location>
        <position position="72"/>
    </location>
</feature>